<evidence type="ECO:0000313" key="1">
    <source>
        <dbReference type="EMBL" id="KRZ29825.1"/>
    </source>
</evidence>
<dbReference type="AlphaFoldDB" id="A0A0V1JUF3"/>
<dbReference type="Proteomes" id="UP000054826">
    <property type="component" value="Unassembled WGS sequence"/>
</dbReference>
<accession>A0A0V1JUF3</accession>
<keyword evidence="3" id="KW-1185">Reference proteome</keyword>
<name>A0A0V1JUF3_TRIPS</name>
<sequence length="80" mass="9812">MKVFRTLLVEHVSRYLKETLRITIIKKRPKFEKKIFAIFRKTRKELIYMDEKLSLHCSRVFRTVPDSLFRQIEENNRNLA</sequence>
<dbReference type="Proteomes" id="UP000054805">
    <property type="component" value="Unassembled WGS sequence"/>
</dbReference>
<evidence type="ECO:0000313" key="3">
    <source>
        <dbReference type="Proteomes" id="UP000054805"/>
    </source>
</evidence>
<dbReference type="EMBL" id="JYDV01000044">
    <property type="protein sequence ID" value="KRZ38591.1"/>
    <property type="molecule type" value="Genomic_DNA"/>
</dbReference>
<evidence type="ECO:0000313" key="2">
    <source>
        <dbReference type="EMBL" id="KRZ38591.1"/>
    </source>
</evidence>
<reference evidence="3 4" key="1">
    <citation type="submission" date="2015-01" db="EMBL/GenBank/DDBJ databases">
        <title>Evolution of Trichinella species and genotypes.</title>
        <authorList>
            <person name="Korhonen P.K."/>
            <person name="Edoardo P."/>
            <person name="Giuseppe L.R."/>
            <person name="Gasser R.B."/>
        </authorList>
    </citation>
    <scope>NUCLEOTIDE SEQUENCE [LARGE SCALE GENOMIC DNA]</scope>
    <source>
        <strain evidence="2">ISS176</strain>
        <strain evidence="1">ISS588</strain>
    </source>
</reference>
<dbReference type="EMBL" id="JYDS01000041">
    <property type="protein sequence ID" value="KRZ29825.1"/>
    <property type="molecule type" value="Genomic_DNA"/>
</dbReference>
<proteinExistence type="predicted"/>
<organism evidence="2 4">
    <name type="scientific">Trichinella pseudospiralis</name>
    <name type="common">Parasitic roundworm</name>
    <dbReference type="NCBI Taxonomy" id="6337"/>
    <lineage>
        <taxon>Eukaryota</taxon>
        <taxon>Metazoa</taxon>
        <taxon>Ecdysozoa</taxon>
        <taxon>Nematoda</taxon>
        <taxon>Enoplea</taxon>
        <taxon>Dorylaimia</taxon>
        <taxon>Trichinellida</taxon>
        <taxon>Trichinellidae</taxon>
        <taxon>Trichinella</taxon>
    </lineage>
</organism>
<evidence type="ECO:0000313" key="4">
    <source>
        <dbReference type="Proteomes" id="UP000054826"/>
    </source>
</evidence>
<protein>
    <submittedName>
        <fullName evidence="2">Uncharacterized protein</fullName>
    </submittedName>
</protein>
<comment type="caution">
    <text evidence="2">The sequence shown here is derived from an EMBL/GenBank/DDBJ whole genome shotgun (WGS) entry which is preliminary data.</text>
</comment>
<gene>
    <name evidence="1" type="ORF">T4B_1806</name>
    <name evidence="2" type="ORF">T4C_11947</name>
</gene>